<comment type="caution">
    <text evidence="5">The sequence shown here is derived from an EMBL/GenBank/DDBJ whole genome shotgun (WGS) entry which is preliminary data.</text>
</comment>
<dbReference type="PANTHER" id="PTHR30146">
    <property type="entry name" value="LACI-RELATED TRANSCRIPTIONAL REPRESSOR"/>
    <property type="match status" value="1"/>
</dbReference>
<dbReference type="PATRIC" id="fig|1423779.3.peg.215"/>
<dbReference type="InterPro" id="IPR000843">
    <property type="entry name" value="HTH_LacI"/>
</dbReference>
<dbReference type="Pfam" id="PF00356">
    <property type="entry name" value="LacI"/>
    <property type="match status" value="1"/>
</dbReference>
<dbReference type="GO" id="GO:0000976">
    <property type="term" value="F:transcription cis-regulatory region binding"/>
    <property type="evidence" value="ECO:0007669"/>
    <property type="project" value="TreeGrafter"/>
</dbReference>
<dbReference type="PROSITE" id="PS50932">
    <property type="entry name" value="HTH_LACI_2"/>
    <property type="match status" value="1"/>
</dbReference>
<evidence type="ECO:0000313" key="6">
    <source>
        <dbReference type="Proteomes" id="UP000050973"/>
    </source>
</evidence>
<dbReference type="EMBL" id="AZGE01000001">
    <property type="protein sequence ID" value="KRM17050.1"/>
    <property type="molecule type" value="Genomic_DNA"/>
</dbReference>
<evidence type="ECO:0000259" key="4">
    <source>
        <dbReference type="PROSITE" id="PS50932"/>
    </source>
</evidence>
<name>A0A0R1WG76_9LACO</name>
<dbReference type="GO" id="GO:0003700">
    <property type="term" value="F:DNA-binding transcription factor activity"/>
    <property type="evidence" value="ECO:0007669"/>
    <property type="project" value="TreeGrafter"/>
</dbReference>
<dbReference type="InterPro" id="IPR046335">
    <property type="entry name" value="LacI/GalR-like_sensor"/>
</dbReference>
<dbReference type="SUPFAM" id="SSF47413">
    <property type="entry name" value="lambda repressor-like DNA-binding domains"/>
    <property type="match status" value="1"/>
</dbReference>
<accession>A0A0R1WG76</accession>
<evidence type="ECO:0000313" key="5">
    <source>
        <dbReference type="EMBL" id="KRM17050.1"/>
    </source>
</evidence>
<evidence type="ECO:0000256" key="2">
    <source>
        <dbReference type="ARBA" id="ARBA00023125"/>
    </source>
</evidence>
<dbReference type="Pfam" id="PF13377">
    <property type="entry name" value="Peripla_BP_3"/>
    <property type="match status" value="1"/>
</dbReference>
<dbReference type="Gene3D" id="3.40.50.2300">
    <property type="match status" value="2"/>
</dbReference>
<organism evidence="5 6">
    <name type="scientific">Limosilactobacillus oris DSM 4864</name>
    <dbReference type="NCBI Taxonomy" id="1423779"/>
    <lineage>
        <taxon>Bacteria</taxon>
        <taxon>Bacillati</taxon>
        <taxon>Bacillota</taxon>
        <taxon>Bacilli</taxon>
        <taxon>Lactobacillales</taxon>
        <taxon>Lactobacillaceae</taxon>
        <taxon>Limosilactobacillus</taxon>
    </lineage>
</organism>
<evidence type="ECO:0000256" key="1">
    <source>
        <dbReference type="ARBA" id="ARBA00023015"/>
    </source>
</evidence>
<dbReference type="InterPro" id="IPR028082">
    <property type="entry name" value="Peripla_BP_I"/>
</dbReference>
<dbReference type="InterPro" id="IPR010982">
    <property type="entry name" value="Lambda_DNA-bd_dom_sf"/>
</dbReference>
<dbReference type="SMART" id="SM00354">
    <property type="entry name" value="HTH_LACI"/>
    <property type="match status" value="1"/>
</dbReference>
<dbReference type="SUPFAM" id="SSF53822">
    <property type="entry name" value="Periplasmic binding protein-like I"/>
    <property type="match status" value="1"/>
</dbReference>
<dbReference type="Proteomes" id="UP000050973">
    <property type="component" value="Unassembled WGS sequence"/>
</dbReference>
<evidence type="ECO:0000256" key="3">
    <source>
        <dbReference type="ARBA" id="ARBA00023163"/>
    </source>
</evidence>
<dbReference type="Gene3D" id="1.10.260.40">
    <property type="entry name" value="lambda repressor-like DNA-binding domains"/>
    <property type="match status" value="1"/>
</dbReference>
<keyword evidence="3" id="KW-0804">Transcription</keyword>
<keyword evidence="1" id="KW-0805">Transcription regulation</keyword>
<proteinExistence type="predicted"/>
<keyword evidence="2" id="KW-0238">DNA-binding</keyword>
<sequence>MRKDDYNKRKRLGMKVTKPTIKNIARAAGVSTATVSRALAYKNNLKPATAKRIRQIAQEMGYHKNVAASQLASNMTNTIAVIINYTQTDFWIGILNGILHRARELNHQVITFYAGDNDSRRLTQTVNEALEHQANGILMISGKMEQEQVEILSTAHMPYRLISIYNPEHPEHRYVSSNNVEIGEQATNYLIKRGHRRIGLVGIDHYLTGQQRLFGYQRAMTAAGLPINPHWIHYGDYSYQDGKKLFSAIQDGSVTAVVAGSDMIGAGLLKAATQAGWRLPEQLSIISIDGSDTCELTTPELTTVSQDFYQMGITSVDNLLQDQPSTFIPTTLIERDSVQPLPTEK</sequence>
<reference evidence="5 6" key="1">
    <citation type="journal article" date="2015" name="Genome Announc.">
        <title>Expanding the biotechnology potential of lactobacilli through comparative genomics of 213 strains and associated genera.</title>
        <authorList>
            <person name="Sun Z."/>
            <person name="Harris H.M."/>
            <person name="McCann A."/>
            <person name="Guo C."/>
            <person name="Argimon S."/>
            <person name="Zhang W."/>
            <person name="Yang X."/>
            <person name="Jeffery I.B."/>
            <person name="Cooney J.C."/>
            <person name="Kagawa T.F."/>
            <person name="Liu W."/>
            <person name="Song Y."/>
            <person name="Salvetti E."/>
            <person name="Wrobel A."/>
            <person name="Rasinkangas P."/>
            <person name="Parkhill J."/>
            <person name="Rea M.C."/>
            <person name="O'Sullivan O."/>
            <person name="Ritari J."/>
            <person name="Douillard F.P."/>
            <person name="Paul Ross R."/>
            <person name="Yang R."/>
            <person name="Briner A.E."/>
            <person name="Felis G.E."/>
            <person name="de Vos W.M."/>
            <person name="Barrangou R."/>
            <person name="Klaenhammer T.R."/>
            <person name="Caufield P.W."/>
            <person name="Cui Y."/>
            <person name="Zhang H."/>
            <person name="O'Toole P.W."/>
        </authorList>
    </citation>
    <scope>NUCLEOTIDE SEQUENCE [LARGE SCALE GENOMIC DNA]</scope>
    <source>
        <strain evidence="5 6">DSM 4864</strain>
    </source>
</reference>
<dbReference type="PANTHER" id="PTHR30146:SF109">
    <property type="entry name" value="HTH-TYPE TRANSCRIPTIONAL REGULATOR GALS"/>
    <property type="match status" value="1"/>
</dbReference>
<gene>
    <name evidence="5" type="ORF">FC49_GL000212</name>
</gene>
<protein>
    <submittedName>
        <fullName evidence="5">Transcriptional regulator, LacI family</fullName>
    </submittedName>
</protein>
<dbReference type="CDD" id="cd01392">
    <property type="entry name" value="HTH_LacI"/>
    <property type="match status" value="1"/>
</dbReference>
<dbReference type="AlphaFoldDB" id="A0A0R1WG76"/>
<feature type="domain" description="HTH lacI-type" evidence="4">
    <location>
        <begin position="19"/>
        <end position="73"/>
    </location>
</feature>